<dbReference type="RefSeq" id="WP_169171242.1">
    <property type="nucleotide sequence ID" value="NZ_JAAIII010000001.1"/>
</dbReference>
<sequence>MNTCKAAFLIIRAHMAVILGYLVACSLLMVILAIGVVVALGNENGDTADTFQSTTVGMAVIDRDDASNHAFKRGLERALGENATFLDVRDAKRDMQDAVATDQAKLLVVIPQGYAERFAQAARNGGAMPTVETVTSFSSGSASMASIQVNGFLSTVRAALSVDGNISINEAINRVIEQKSHLPKVAVQAMSVDSDGDNASKRSSAVSVSAFIVVSGSMIYSMLAVMTLAVGLVVSRFNEGLVRERLGAAPQSAAGVGGGVLAASLIMAMVVWIYHVALVLIVAAVMPGGLSALRPDSVGLSLIAIAALSLMTLAFGFMVGQFGLSPNATSGVSNVMSLSMTFLSSAWIPSSLMPDAMVTVAKFTPGWWYVEAIYQAFGGRDAAIAGAPDFNGWYESVGIVLLFALAFASVGLAFSRLRQLNPTGSGAMLTQVM</sequence>
<dbReference type="EMBL" id="JAAIII010000001">
    <property type="protein sequence ID" value="NMM93207.1"/>
    <property type="molecule type" value="Genomic_DNA"/>
</dbReference>
<keyword evidence="8" id="KW-1185">Reference proteome</keyword>
<dbReference type="Gene3D" id="3.40.1710.10">
    <property type="entry name" value="abc type-2 transporter like domain"/>
    <property type="match status" value="1"/>
</dbReference>
<feature type="domain" description="ABC-2 type transporter transmembrane" evidence="6">
    <location>
        <begin position="24"/>
        <end position="410"/>
    </location>
</feature>
<feature type="transmembrane region" description="Helical" evidence="5">
    <location>
        <begin position="210"/>
        <end position="234"/>
    </location>
</feature>
<accession>A0A7Y0EN00</accession>
<evidence type="ECO:0000256" key="2">
    <source>
        <dbReference type="ARBA" id="ARBA00022692"/>
    </source>
</evidence>
<gene>
    <name evidence="7" type="ORF">G1C95_0392</name>
</gene>
<proteinExistence type="predicted"/>
<evidence type="ECO:0000256" key="1">
    <source>
        <dbReference type="ARBA" id="ARBA00004141"/>
    </source>
</evidence>
<evidence type="ECO:0000313" key="7">
    <source>
        <dbReference type="EMBL" id="NMM93207.1"/>
    </source>
</evidence>
<dbReference type="Proteomes" id="UP000532194">
    <property type="component" value="Unassembled WGS sequence"/>
</dbReference>
<keyword evidence="3 5" id="KW-1133">Transmembrane helix</keyword>
<feature type="transmembrane region" description="Helical" evidence="5">
    <location>
        <begin position="18"/>
        <end position="40"/>
    </location>
</feature>
<evidence type="ECO:0000256" key="4">
    <source>
        <dbReference type="ARBA" id="ARBA00023136"/>
    </source>
</evidence>
<dbReference type="InterPro" id="IPR013525">
    <property type="entry name" value="ABC2_TM"/>
</dbReference>
<organism evidence="7 8">
    <name type="scientific">Bifidobacterium oedipodis</name>
    <dbReference type="NCBI Taxonomy" id="2675322"/>
    <lineage>
        <taxon>Bacteria</taxon>
        <taxon>Bacillati</taxon>
        <taxon>Actinomycetota</taxon>
        <taxon>Actinomycetes</taxon>
        <taxon>Bifidobacteriales</taxon>
        <taxon>Bifidobacteriaceae</taxon>
        <taxon>Bifidobacterium</taxon>
    </lineage>
</organism>
<dbReference type="PANTHER" id="PTHR43027">
    <property type="entry name" value="DOXORUBICIN RESISTANCE ABC TRANSPORTER PERMEASE PROTEIN DRRC-RELATED"/>
    <property type="match status" value="1"/>
</dbReference>
<reference evidence="7 8" key="1">
    <citation type="submission" date="2020-02" db="EMBL/GenBank/DDBJ databases">
        <title>Characterization of phylogenetic diversity of novel bifidobacterial species isolated in Czech ZOOs.</title>
        <authorList>
            <person name="Lugli G.A."/>
            <person name="Vera N.B."/>
            <person name="Ventura M."/>
        </authorList>
    </citation>
    <scope>NUCLEOTIDE SEQUENCE [LARGE SCALE GENOMIC DNA]</scope>
    <source>
        <strain evidence="7 8">DSM 109957</strain>
    </source>
</reference>
<dbReference type="GO" id="GO:0140359">
    <property type="term" value="F:ABC-type transporter activity"/>
    <property type="evidence" value="ECO:0007669"/>
    <property type="project" value="InterPro"/>
</dbReference>
<evidence type="ECO:0000313" key="8">
    <source>
        <dbReference type="Proteomes" id="UP000532194"/>
    </source>
</evidence>
<dbReference type="PANTHER" id="PTHR43027:SF1">
    <property type="entry name" value="DOXORUBICIN RESISTANCE ABC TRANSPORTER PERMEASE PROTEIN DRRC-RELATED"/>
    <property type="match status" value="1"/>
</dbReference>
<feature type="transmembrane region" description="Helical" evidence="5">
    <location>
        <begin position="396"/>
        <end position="414"/>
    </location>
</feature>
<keyword evidence="2 5" id="KW-0812">Transmembrane</keyword>
<evidence type="ECO:0000256" key="5">
    <source>
        <dbReference type="SAM" id="Phobius"/>
    </source>
</evidence>
<dbReference type="AlphaFoldDB" id="A0A7Y0EN00"/>
<protein>
    <submittedName>
        <fullName evidence="7">ABC-2 family transporter protein</fullName>
    </submittedName>
</protein>
<dbReference type="Pfam" id="PF12698">
    <property type="entry name" value="ABC2_membrane_3"/>
    <property type="match status" value="1"/>
</dbReference>
<comment type="subcellular location">
    <subcellularLocation>
        <location evidence="1">Membrane</location>
        <topology evidence="1">Multi-pass membrane protein</topology>
    </subcellularLocation>
</comment>
<feature type="transmembrane region" description="Helical" evidence="5">
    <location>
        <begin position="298"/>
        <end position="319"/>
    </location>
</feature>
<keyword evidence="4 5" id="KW-0472">Membrane</keyword>
<name>A0A7Y0EN00_9BIFI</name>
<evidence type="ECO:0000259" key="6">
    <source>
        <dbReference type="Pfam" id="PF12698"/>
    </source>
</evidence>
<feature type="transmembrane region" description="Helical" evidence="5">
    <location>
        <begin position="255"/>
        <end position="286"/>
    </location>
</feature>
<dbReference type="InterPro" id="IPR052902">
    <property type="entry name" value="ABC-2_transporter"/>
</dbReference>
<dbReference type="GO" id="GO:0016020">
    <property type="term" value="C:membrane"/>
    <property type="evidence" value="ECO:0007669"/>
    <property type="project" value="UniProtKB-SubCell"/>
</dbReference>
<evidence type="ECO:0000256" key="3">
    <source>
        <dbReference type="ARBA" id="ARBA00022989"/>
    </source>
</evidence>
<comment type="caution">
    <text evidence="7">The sequence shown here is derived from an EMBL/GenBank/DDBJ whole genome shotgun (WGS) entry which is preliminary data.</text>
</comment>